<dbReference type="Gene3D" id="1.10.1200.10">
    <property type="entry name" value="ACP-like"/>
    <property type="match status" value="1"/>
</dbReference>
<dbReference type="SUPFAM" id="SSF47336">
    <property type="entry name" value="ACP-like"/>
    <property type="match status" value="1"/>
</dbReference>
<dbReference type="OrthoDB" id="1740006at2"/>
<keyword evidence="3" id="KW-1185">Reference proteome</keyword>
<dbReference type="RefSeq" id="WP_080063680.1">
    <property type="nucleotide sequence ID" value="NZ_MZGX01000006.1"/>
</dbReference>
<dbReference type="EMBL" id="MZGX01000006">
    <property type="protein sequence ID" value="OPX44998.1"/>
    <property type="molecule type" value="Genomic_DNA"/>
</dbReference>
<name>A0A1V4SM93_RUMHU</name>
<dbReference type="AlphaFoldDB" id="A0A1V4SM93"/>
<evidence type="ECO:0000313" key="2">
    <source>
        <dbReference type="EMBL" id="OPX44998.1"/>
    </source>
</evidence>
<dbReference type="PROSITE" id="PS50075">
    <property type="entry name" value="CARRIER"/>
    <property type="match status" value="1"/>
</dbReference>
<evidence type="ECO:0000313" key="3">
    <source>
        <dbReference type="Proteomes" id="UP000191554"/>
    </source>
</evidence>
<evidence type="ECO:0000259" key="1">
    <source>
        <dbReference type="PROSITE" id="PS50075"/>
    </source>
</evidence>
<protein>
    <submittedName>
        <fullName evidence="2">Acyl carrier protein</fullName>
    </submittedName>
</protein>
<dbReference type="STRING" id="48256.CLHUN_12300"/>
<feature type="domain" description="Carrier" evidence="1">
    <location>
        <begin position="1"/>
        <end position="80"/>
    </location>
</feature>
<dbReference type="InterPro" id="IPR036736">
    <property type="entry name" value="ACP-like_sf"/>
</dbReference>
<gene>
    <name evidence="2" type="primary">acpP_5</name>
    <name evidence="2" type="ORF">CLHUN_12300</name>
</gene>
<dbReference type="InterPro" id="IPR009081">
    <property type="entry name" value="PP-bd_ACP"/>
</dbReference>
<organism evidence="2 3">
    <name type="scientific">Ruminiclostridium hungatei</name>
    <name type="common">Clostridium hungatei</name>
    <dbReference type="NCBI Taxonomy" id="48256"/>
    <lineage>
        <taxon>Bacteria</taxon>
        <taxon>Bacillati</taxon>
        <taxon>Bacillota</taxon>
        <taxon>Clostridia</taxon>
        <taxon>Eubacteriales</taxon>
        <taxon>Oscillospiraceae</taxon>
        <taxon>Ruminiclostridium</taxon>
    </lineage>
</organism>
<dbReference type="Proteomes" id="UP000191554">
    <property type="component" value="Unassembled WGS sequence"/>
</dbReference>
<reference evidence="2 3" key="1">
    <citation type="submission" date="2017-03" db="EMBL/GenBank/DDBJ databases">
        <title>Genome sequence of Clostridium hungatei DSM 14427.</title>
        <authorList>
            <person name="Poehlein A."/>
            <person name="Daniel R."/>
        </authorList>
    </citation>
    <scope>NUCLEOTIDE SEQUENCE [LARGE SCALE GENOMIC DNA]</scope>
    <source>
        <strain evidence="2 3">DSM 14427</strain>
    </source>
</reference>
<comment type="caution">
    <text evidence="2">The sequence shown here is derived from an EMBL/GenBank/DDBJ whole genome shotgun (WGS) entry which is preliminary data.</text>
</comment>
<dbReference type="Pfam" id="PF00550">
    <property type="entry name" value="PP-binding"/>
    <property type="match status" value="1"/>
</dbReference>
<sequence>MELTERIENIITSVLKMEPEKIKEISQDETLNRIGVDSVNFIEIVISLEDEFGIAFEDDELLLQNLNTINKLQKIIGDKLG</sequence>
<accession>A0A1V4SM93</accession>
<proteinExistence type="predicted"/>